<evidence type="ECO:0000313" key="2">
    <source>
        <dbReference type="Proteomes" id="UP000094526"/>
    </source>
</evidence>
<dbReference type="OrthoDB" id="341421at2759"/>
<dbReference type="Gene3D" id="3.90.1410.10">
    <property type="entry name" value="set domain protein methyltransferase, domain 1"/>
    <property type="match status" value="1"/>
</dbReference>
<dbReference type="VEuPathDB" id="FungiDB:CLCR_04452"/>
<evidence type="ECO:0000313" key="1">
    <source>
        <dbReference type="EMBL" id="OCT48404.1"/>
    </source>
</evidence>
<dbReference type="VEuPathDB" id="FungiDB:G647_08534"/>
<name>A0A1C1CIP3_9EURO</name>
<reference evidence="2" key="1">
    <citation type="submission" date="2015-07" db="EMBL/GenBank/DDBJ databases">
        <authorList>
            <person name="Teixeira M.M."/>
            <person name="Souza R.C."/>
            <person name="Almeida L.G."/>
            <person name="Vicente V.A."/>
            <person name="de Hoog S."/>
            <person name="Bocca A.L."/>
            <person name="de Almeida S.R."/>
            <person name="Vasconcelos A.T."/>
            <person name="Felipe M.S."/>
        </authorList>
    </citation>
    <scope>NUCLEOTIDE SEQUENCE [LARGE SCALE GENOMIC DNA]</scope>
    <source>
        <strain evidence="2">KSF</strain>
    </source>
</reference>
<proteinExistence type="predicted"/>
<protein>
    <submittedName>
        <fullName evidence="1">Uncharacterized protein</fullName>
    </submittedName>
</protein>
<accession>A0A1C1CIP3</accession>
<dbReference type="Proteomes" id="UP000094526">
    <property type="component" value="Unassembled WGS sequence"/>
</dbReference>
<comment type="caution">
    <text evidence="1">The sequence shown here is derived from an EMBL/GenBank/DDBJ whole genome shotgun (WGS) entry which is preliminary data.</text>
</comment>
<sequence length="81" mass="8471">MGQDTDPDLSAELTKWALSQGASIDGIAAHAFPGRGLGIIAQRKLEPLESFVPGGSSPSPIATFPLIGICSVYDETSREVK</sequence>
<dbReference type="AlphaFoldDB" id="A0A1C1CIP3"/>
<organism evidence="1 2">
    <name type="scientific">Cladophialophora carrionii</name>
    <dbReference type="NCBI Taxonomy" id="86049"/>
    <lineage>
        <taxon>Eukaryota</taxon>
        <taxon>Fungi</taxon>
        <taxon>Dikarya</taxon>
        <taxon>Ascomycota</taxon>
        <taxon>Pezizomycotina</taxon>
        <taxon>Eurotiomycetes</taxon>
        <taxon>Chaetothyriomycetidae</taxon>
        <taxon>Chaetothyriales</taxon>
        <taxon>Herpotrichiellaceae</taxon>
        <taxon>Cladophialophora</taxon>
    </lineage>
</organism>
<keyword evidence="2" id="KW-1185">Reference proteome</keyword>
<gene>
    <name evidence="1" type="ORF">CLCR_04452</name>
</gene>
<dbReference type="EMBL" id="LGRB01000012">
    <property type="protein sequence ID" value="OCT48404.1"/>
    <property type="molecule type" value="Genomic_DNA"/>
</dbReference>